<organism evidence="6 7">
    <name type="scientific">Imshaugia aleurites</name>
    <dbReference type="NCBI Taxonomy" id="172621"/>
    <lineage>
        <taxon>Eukaryota</taxon>
        <taxon>Fungi</taxon>
        <taxon>Dikarya</taxon>
        <taxon>Ascomycota</taxon>
        <taxon>Pezizomycotina</taxon>
        <taxon>Lecanoromycetes</taxon>
        <taxon>OSLEUM clade</taxon>
        <taxon>Lecanoromycetidae</taxon>
        <taxon>Lecanorales</taxon>
        <taxon>Lecanorineae</taxon>
        <taxon>Parmeliaceae</taxon>
        <taxon>Imshaugia</taxon>
    </lineage>
</organism>
<dbReference type="GO" id="GO:0005635">
    <property type="term" value="C:nuclear envelope"/>
    <property type="evidence" value="ECO:0007669"/>
    <property type="project" value="TreeGrafter"/>
</dbReference>
<feature type="transmembrane region" description="Helical" evidence="5">
    <location>
        <begin position="125"/>
        <end position="148"/>
    </location>
</feature>
<dbReference type="SUPFAM" id="SSF161084">
    <property type="entry name" value="MAPEG domain-like"/>
    <property type="match status" value="1"/>
</dbReference>
<sequence length="150" mass="16304">MSLTLTVPQEYGYVLATATLSTVVGWYHTVNTAPYRRAAKVPYPNAYASAAECKESKEKYLFNCAQRSHANFLEHQPQMLVGLLIGGLKYPVLSACLGTAWCASRVAYTIGYCRKDKSDGSGRRIGGVASAFELALMVMSGITGYQMIMG</sequence>
<dbReference type="GO" id="GO:0004602">
    <property type="term" value="F:glutathione peroxidase activity"/>
    <property type="evidence" value="ECO:0007669"/>
    <property type="project" value="TreeGrafter"/>
</dbReference>
<accession>A0A8H3F830</accession>
<evidence type="ECO:0000313" key="7">
    <source>
        <dbReference type="Proteomes" id="UP000664534"/>
    </source>
</evidence>
<dbReference type="GO" id="GO:0005783">
    <property type="term" value="C:endoplasmic reticulum"/>
    <property type="evidence" value="ECO:0007669"/>
    <property type="project" value="TreeGrafter"/>
</dbReference>
<evidence type="ECO:0000256" key="5">
    <source>
        <dbReference type="SAM" id="Phobius"/>
    </source>
</evidence>
<name>A0A8H3F830_9LECA</name>
<keyword evidence="4 5" id="KW-0472">Membrane</keyword>
<dbReference type="AlphaFoldDB" id="A0A8H3F830"/>
<comment type="subcellular location">
    <subcellularLocation>
        <location evidence="1">Membrane</location>
        <topology evidence="1">Multi-pass membrane protein</topology>
    </subcellularLocation>
</comment>
<dbReference type="InterPro" id="IPR001129">
    <property type="entry name" value="Membr-assoc_MAPEG"/>
</dbReference>
<keyword evidence="7" id="KW-1185">Reference proteome</keyword>
<evidence type="ECO:0000256" key="1">
    <source>
        <dbReference type="ARBA" id="ARBA00004141"/>
    </source>
</evidence>
<dbReference type="PANTHER" id="PTHR10250:SF26">
    <property type="entry name" value="GLUTATHIONE S-TRANSFERASE 3, MITOCHONDRIAL"/>
    <property type="match status" value="1"/>
</dbReference>
<dbReference type="Proteomes" id="UP000664534">
    <property type="component" value="Unassembled WGS sequence"/>
</dbReference>
<dbReference type="InterPro" id="IPR023352">
    <property type="entry name" value="MAPEG-like_dom_sf"/>
</dbReference>
<evidence type="ECO:0000256" key="4">
    <source>
        <dbReference type="ARBA" id="ARBA00023136"/>
    </source>
</evidence>
<proteinExistence type="predicted"/>
<feature type="transmembrane region" description="Helical" evidence="5">
    <location>
        <begin position="12"/>
        <end position="30"/>
    </location>
</feature>
<dbReference type="EMBL" id="CAJPDT010000018">
    <property type="protein sequence ID" value="CAF9917278.1"/>
    <property type="molecule type" value="Genomic_DNA"/>
</dbReference>
<comment type="caution">
    <text evidence="6">The sequence shown here is derived from an EMBL/GenBank/DDBJ whole genome shotgun (WGS) entry which is preliminary data.</text>
</comment>
<dbReference type="Pfam" id="PF01124">
    <property type="entry name" value="MAPEG"/>
    <property type="match status" value="1"/>
</dbReference>
<dbReference type="PANTHER" id="PTHR10250">
    <property type="entry name" value="MICROSOMAL GLUTATHIONE S-TRANSFERASE"/>
    <property type="match status" value="1"/>
</dbReference>
<gene>
    <name evidence="6" type="ORF">IMSHALPRED_003523</name>
</gene>
<evidence type="ECO:0000313" key="6">
    <source>
        <dbReference type="EMBL" id="CAF9917278.1"/>
    </source>
</evidence>
<evidence type="ECO:0000256" key="3">
    <source>
        <dbReference type="ARBA" id="ARBA00022989"/>
    </source>
</evidence>
<evidence type="ECO:0008006" key="8">
    <source>
        <dbReference type="Google" id="ProtNLM"/>
    </source>
</evidence>
<dbReference type="Gene3D" id="1.20.120.550">
    <property type="entry name" value="Membrane associated eicosanoid/glutathione metabolism-like domain"/>
    <property type="match status" value="1"/>
</dbReference>
<protein>
    <recommendedName>
        <fullName evidence="8">Microsomal glutathione S-transferase 3</fullName>
    </recommendedName>
</protein>
<reference evidence="6" key="1">
    <citation type="submission" date="2021-03" db="EMBL/GenBank/DDBJ databases">
        <authorList>
            <person name="Tagirdzhanova G."/>
        </authorList>
    </citation>
    <scope>NUCLEOTIDE SEQUENCE</scope>
</reference>
<evidence type="ECO:0000256" key="2">
    <source>
        <dbReference type="ARBA" id="ARBA00022692"/>
    </source>
</evidence>
<keyword evidence="2 5" id="KW-0812">Transmembrane</keyword>
<keyword evidence="3 5" id="KW-1133">Transmembrane helix</keyword>
<dbReference type="OrthoDB" id="410651at2759"/>
<dbReference type="GO" id="GO:0004364">
    <property type="term" value="F:glutathione transferase activity"/>
    <property type="evidence" value="ECO:0007669"/>
    <property type="project" value="TreeGrafter"/>
</dbReference>
<dbReference type="InterPro" id="IPR050997">
    <property type="entry name" value="MAPEG"/>
</dbReference>
<dbReference type="GO" id="GO:0016020">
    <property type="term" value="C:membrane"/>
    <property type="evidence" value="ECO:0007669"/>
    <property type="project" value="UniProtKB-SubCell"/>
</dbReference>